<dbReference type="GO" id="GO:0005524">
    <property type="term" value="F:ATP binding"/>
    <property type="evidence" value="ECO:0007669"/>
    <property type="project" value="UniProtKB-UniRule"/>
</dbReference>
<evidence type="ECO:0000256" key="3">
    <source>
        <dbReference type="ARBA" id="ARBA00011994"/>
    </source>
</evidence>
<gene>
    <name evidence="18" type="ORF">D9Q98_005044</name>
</gene>
<feature type="binding site" evidence="13">
    <location>
        <position position="815"/>
    </location>
    <ligand>
        <name>substrate</name>
    </ligand>
</feature>
<feature type="domain" description="Pyruvate phosphate dikinase AMP/ATP-binding" evidence="16">
    <location>
        <begin position="49"/>
        <end position="87"/>
    </location>
</feature>
<comment type="catalytic activity">
    <reaction evidence="10 11">
        <text>pyruvate + phosphate + ATP = phosphoenolpyruvate + AMP + diphosphate + H(+)</text>
        <dbReference type="Rhea" id="RHEA:10756"/>
        <dbReference type="ChEBI" id="CHEBI:15361"/>
        <dbReference type="ChEBI" id="CHEBI:15378"/>
        <dbReference type="ChEBI" id="CHEBI:30616"/>
        <dbReference type="ChEBI" id="CHEBI:33019"/>
        <dbReference type="ChEBI" id="CHEBI:43474"/>
        <dbReference type="ChEBI" id="CHEBI:58702"/>
        <dbReference type="ChEBI" id="CHEBI:456215"/>
        <dbReference type="EC" id="2.7.9.1"/>
    </reaction>
</comment>
<comment type="caution">
    <text evidence="18">The sequence shown here is derived from an EMBL/GenBank/DDBJ whole genome shotgun (WGS) entry which is preliminary data.</text>
</comment>
<dbReference type="PIRSF" id="PIRSF000853">
    <property type="entry name" value="PPDK"/>
    <property type="match status" value="1"/>
</dbReference>
<dbReference type="SUPFAM" id="SSF51621">
    <property type="entry name" value="Phosphoenolpyruvate/pyruvate domain"/>
    <property type="match status" value="1"/>
</dbReference>
<evidence type="ECO:0000256" key="14">
    <source>
        <dbReference type="PIRSR" id="PIRSR000853-3"/>
    </source>
</evidence>
<evidence type="ECO:0000256" key="11">
    <source>
        <dbReference type="PIRNR" id="PIRNR000853"/>
    </source>
</evidence>
<evidence type="ECO:0000256" key="13">
    <source>
        <dbReference type="PIRSR" id="PIRSR000853-2"/>
    </source>
</evidence>
<dbReference type="Pfam" id="PF02896">
    <property type="entry name" value="PEP-utilizers_C"/>
    <property type="match status" value="1"/>
</dbReference>
<dbReference type="OrthoDB" id="6123450at2759"/>
<dbReference type="Gene3D" id="1.10.189.10">
    <property type="entry name" value="Pyruvate Phosphate Dikinase, domain 2"/>
    <property type="match status" value="1"/>
</dbReference>
<protein>
    <recommendedName>
        <fullName evidence="3 11">Pyruvate, phosphate dikinase</fullName>
        <ecNumber evidence="3 11">2.7.9.1</ecNumber>
    </recommendedName>
</protein>
<feature type="binding site" evidence="14">
    <location>
        <position position="817"/>
    </location>
    <ligand>
        <name>Mg(2+)</name>
        <dbReference type="ChEBI" id="CHEBI:18420"/>
    </ligand>
</feature>
<organism evidence="18 19">
    <name type="scientific">Chlorella vulgaris</name>
    <name type="common">Green alga</name>
    <dbReference type="NCBI Taxonomy" id="3077"/>
    <lineage>
        <taxon>Eukaryota</taxon>
        <taxon>Viridiplantae</taxon>
        <taxon>Chlorophyta</taxon>
        <taxon>core chlorophytes</taxon>
        <taxon>Trebouxiophyceae</taxon>
        <taxon>Chlorellales</taxon>
        <taxon>Chlorellaceae</taxon>
        <taxon>Chlorella clade</taxon>
        <taxon>Chlorella</taxon>
    </lineage>
</organism>
<dbReference type="InterPro" id="IPR002192">
    <property type="entry name" value="PPDK_AMP/ATP-bd"/>
</dbReference>
<dbReference type="InterPro" id="IPR010121">
    <property type="entry name" value="Pyruvate_phosphate_dikinase"/>
</dbReference>
<dbReference type="InterPro" id="IPR015813">
    <property type="entry name" value="Pyrv/PenolPyrv_kinase-like_dom"/>
</dbReference>
<feature type="binding site" evidence="13">
    <location>
        <position position="814"/>
    </location>
    <ligand>
        <name>substrate</name>
    </ligand>
</feature>
<evidence type="ECO:0000256" key="10">
    <source>
        <dbReference type="ARBA" id="ARBA00048103"/>
    </source>
</evidence>
<dbReference type="EC" id="2.7.9.1" evidence="3 11"/>
<dbReference type="Proteomes" id="UP001055712">
    <property type="component" value="Unassembled WGS sequence"/>
</dbReference>
<evidence type="ECO:0000256" key="2">
    <source>
        <dbReference type="ARBA" id="ARBA00007837"/>
    </source>
</evidence>
<dbReference type="GO" id="GO:0016301">
    <property type="term" value="F:kinase activity"/>
    <property type="evidence" value="ECO:0007669"/>
    <property type="project" value="UniProtKB-UniRule"/>
</dbReference>
<keyword evidence="5 14" id="KW-0479">Metal-binding</keyword>
<feature type="binding site" evidence="13">
    <location>
        <position position="817"/>
    </location>
    <ligand>
        <name>substrate</name>
    </ligand>
</feature>
<keyword evidence="19" id="KW-1185">Reference proteome</keyword>
<dbReference type="Gene3D" id="3.30.1490.20">
    <property type="entry name" value="ATP-grasp fold, A domain"/>
    <property type="match status" value="1"/>
</dbReference>
<dbReference type="InterPro" id="IPR018274">
    <property type="entry name" value="PEP_util_AS"/>
</dbReference>
<evidence type="ECO:0000259" key="17">
    <source>
        <dbReference type="Pfam" id="PF02896"/>
    </source>
</evidence>
<feature type="active site" description="Proton donor" evidence="12">
    <location>
        <position position="880"/>
    </location>
</feature>
<dbReference type="SUPFAM" id="SSF56059">
    <property type="entry name" value="Glutathione synthetase ATP-binding domain-like"/>
    <property type="match status" value="1"/>
</dbReference>
<feature type="binding site" evidence="13">
    <location>
        <position position="654"/>
    </location>
    <ligand>
        <name>substrate</name>
    </ligand>
</feature>
<feature type="domain" description="PEP-utilising enzyme C-terminal" evidence="17">
    <location>
        <begin position="550"/>
        <end position="917"/>
    </location>
</feature>
<evidence type="ECO:0000313" key="18">
    <source>
        <dbReference type="EMBL" id="KAI3430449.1"/>
    </source>
</evidence>
<keyword evidence="4" id="KW-0808">Transferase</keyword>
<dbReference type="Gene3D" id="1.20.80.30">
    <property type="match status" value="1"/>
</dbReference>
<keyword evidence="6" id="KW-0547">Nucleotide-binding</keyword>
<dbReference type="GO" id="GO:0046872">
    <property type="term" value="F:metal ion binding"/>
    <property type="evidence" value="ECO:0007669"/>
    <property type="project" value="UniProtKB-UniRule"/>
</dbReference>
<dbReference type="PANTHER" id="PTHR22931">
    <property type="entry name" value="PHOSPHOENOLPYRUVATE DIKINASE-RELATED"/>
    <property type="match status" value="1"/>
</dbReference>
<dbReference type="Pfam" id="PF00391">
    <property type="entry name" value="PEP-utilizers"/>
    <property type="match status" value="1"/>
</dbReference>
<reference evidence="18" key="2">
    <citation type="submission" date="2020-11" db="EMBL/GenBank/DDBJ databases">
        <authorList>
            <person name="Cecchin M."/>
            <person name="Marcolungo L."/>
            <person name="Rossato M."/>
            <person name="Girolomoni L."/>
            <person name="Cosentino E."/>
            <person name="Cuine S."/>
            <person name="Li-Beisson Y."/>
            <person name="Delledonne M."/>
            <person name="Ballottari M."/>
        </authorList>
    </citation>
    <scope>NUCLEOTIDE SEQUENCE</scope>
    <source>
        <strain evidence="18">211/11P</strain>
        <tissue evidence="18">Whole cell</tissue>
    </source>
</reference>
<dbReference type="InterPro" id="IPR040442">
    <property type="entry name" value="Pyrv_kinase-like_dom_sf"/>
</dbReference>
<evidence type="ECO:0000259" key="16">
    <source>
        <dbReference type="Pfam" id="PF01326"/>
    </source>
</evidence>
<proteinExistence type="inferred from homology"/>
<sequence>MPGLLNGVHKVLGVSKPVKTHEKTAELDADRAVYVFKKGDSAGGKEMKQLLGGKGANLCEMARLGLRVPPGFTITTKVCQEFYKAGGKLPDRVWNDILAAVAEVEAAYGAKFADPQNPLLFSVRSGAAVSMPGMMDTVLNLGLNDEVVEGLARVRGDRFAFDCYRRLLDMFGDVVLGIEHKQFEAEMHAVKEARGIKLDVELTGPDLREVVRRFKAVFAAAGKSLPDDPLEQLRLSINAVFGSWNTPRAVKYREINRIRGLLGTAVNVQSMVYGNLNDNSGTGVCFTRNPATGEKKLYGEYLPNAQGEDVVAGIRTPLDVQHMADNFAVAYEDLVANTNLLEKHMRDMQDCEFTVQDGVLFMLQTRNGKRTGPAALQVAVAMASEGMVSREEAVLMVEPRHLDQLLHPMFKGVGKAEYTSAVLGKGLPASPGAAVGRVVFSAEDAEKWDKDGEQVILVRLETSPEDVGGMHAAQGILTARGGMTSHAAVVARGWGKPCVCGIDKLEVDYAARTATLGGKLINEGDYVSVNGTSGEVLLGRQPVQAPEMSGSLAVFMEWVDSFRKIGVWTNADTPEDAAMARKNGAQGIGLVRTEHMFFATPERIAAVRRMIAVEELLEEGTGSAADALAALKEFQREDFEGIFTAMDGLPVTIRLLDPPLHEFLPHEGTPELDSLCDTLAVEMKGRAGQHMSAVKILKSRIHGLQEANPMLGLRGCRLGIRHPDITEMQATAILEAAVNVSKRGVQALPHIMVPLVGFEEELAHQVRVIRSAAEAVFSSAGSSVDYKVGTMIEVPRGALRAGDLAKHADFFSFGTNDLTQMTCGFSRDDAEAKFLPLYVAQGILPADPFEELDTSGVGELIQLAADRGRATRPDLHLGICGEHGGDPKSIEFVAGIVDYVSCSPLRVPIARLAAAQAAIKQAQSQGAADHCQD</sequence>
<dbReference type="Gene3D" id="3.50.30.10">
    <property type="entry name" value="Phosphohistidine domain"/>
    <property type="match status" value="1"/>
</dbReference>
<evidence type="ECO:0000256" key="7">
    <source>
        <dbReference type="ARBA" id="ARBA00022777"/>
    </source>
</evidence>
<comment type="cofactor">
    <cofactor evidence="1 11 14">
        <name>Mg(2+)</name>
        <dbReference type="ChEBI" id="CHEBI:18420"/>
    </cofactor>
</comment>
<dbReference type="Pfam" id="PF01326">
    <property type="entry name" value="PPDK_N"/>
    <property type="match status" value="2"/>
</dbReference>
<dbReference type="Gene3D" id="3.20.20.60">
    <property type="entry name" value="Phosphoenolpyruvate-binding domains"/>
    <property type="match status" value="1"/>
</dbReference>
<dbReference type="PANTHER" id="PTHR22931:SF9">
    <property type="entry name" value="PYRUVATE, PHOSPHATE DIKINASE 1, CHLOROPLASTIC"/>
    <property type="match status" value="1"/>
</dbReference>
<dbReference type="Gene3D" id="3.30.470.20">
    <property type="entry name" value="ATP-grasp fold, B domain"/>
    <property type="match status" value="1"/>
</dbReference>
<feature type="active site" description="Tele-phosphohistidine intermediate" evidence="12">
    <location>
        <position position="486"/>
    </location>
</feature>
<reference evidence="18" key="1">
    <citation type="journal article" date="2019" name="Plant J.">
        <title>Chlorella vulgaris genome assembly and annotation reveals the molecular basis for metabolic acclimation to high light conditions.</title>
        <authorList>
            <person name="Cecchin M."/>
            <person name="Marcolungo L."/>
            <person name="Rossato M."/>
            <person name="Girolomoni L."/>
            <person name="Cosentino E."/>
            <person name="Cuine S."/>
            <person name="Li-Beisson Y."/>
            <person name="Delledonne M."/>
            <person name="Ballottari M."/>
        </authorList>
    </citation>
    <scope>NUCLEOTIDE SEQUENCE</scope>
    <source>
        <strain evidence="18">211/11P</strain>
    </source>
</reference>
<dbReference type="InterPro" id="IPR008279">
    <property type="entry name" value="PEP-util_enz_mobile_dom"/>
</dbReference>
<feature type="domain" description="Pyruvate phosphate dikinase AMP/ATP-binding" evidence="16">
    <location>
        <begin position="88"/>
        <end position="321"/>
    </location>
</feature>
<keyword evidence="8" id="KW-0067">ATP-binding</keyword>
<feature type="binding site" evidence="13">
    <location>
        <position position="816"/>
    </location>
    <ligand>
        <name>substrate</name>
    </ligand>
</feature>
<dbReference type="AlphaFoldDB" id="A0A9D4TNS4"/>
<evidence type="ECO:0000313" key="19">
    <source>
        <dbReference type="Proteomes" id="UP001055712"/>
    </source>
</evidence>
<dbReference type="PROSITE" id="PS00370">
    <property type="entry name" value="PEP_ENZYMES_PHOS_SITE"/>
    <property type="match status" value="1"/>
</dbReference>
<keyword evidence="9 14" id="KW-0460">Magnesium</keyword>
<evidence type="ECO:0000256" key="6">
    <source>
        <dbReference type="ARBA" id="ARBA00022741"/>
    </source>
</evidence>
<evidence type="ECO:0000256" key="1">
    <source>
        <dbReference type="ARBA" id="ARBA00001946"/>
    </source>
</evidence>
<dbReference type="InterPro" id="IPR000121">
    <property type="entry name" value="PEP_util_C"/>
</dbReference>
<evidence type="ECO:0000256" key="5">
    <source>
        <dbReference type="ARBA" id="ARBA00022723"/>
    </source>
</evidence>
<dbReference type="GO" id="GO:0050242">
    <property type="term" value="F:pyruvate, phosphate dikinase activity"/>
    <property type="evidence" value="ECO:0007669"/>
    <property type="project" value="UniProtKB-UniRule"/>
</dbReference>
<dbReference type="NCBIfam" id="TIGR01828">
    <property type="entry name" value="pyru_phos_dikin"/>
    <property type="match status" value="1"/>
</dbReference>
<evidence type="ECO:0000256" key="9">
    <source>
        <dbReference type="ARBA" id="ARBA00022842"/>
    </source>
</evidence>
<dbReference type="InterPro" id="IPR013815">
    <property type="entry name" value="ATP_grasp_subdomain_1"/>
</dbReference>
<comment type="similarity">
    <text evidence="2 11">Belongs to the PEP-utilizing enzyme family.</text>
</comment>
<dbReference type="SUPFAM" id="SSF52009">
    <property type="entry name" value="Phosphohistidine domain"/>
    <property type="match status" value="1"/>
</dbReference>
<feature type="binding site" evidence="13">
    <location>
        <position position="793"/>
    </location>
    <ligand>
        <name>substrate</name>
    </ligand>
</feature>
<keyword evidence="7" id="KW-0418">Kinase</keyword>
<evidence type="ECO:0000256" key="4">
    <source>
        <dbReference type="ARBA" id="ARBA00022679"/>
    </source>
</evidence>
<evidence type="ECO:0000256" key="8">
    <source>
        <dbReference type="ARBA" id="ARBA00022840"/>
    </source>
</evidence>
<feature type="binding site" evidence="14">
    <location>
        <position position="793"/>
    </location>
    <ligand>
        <name>Mg(2+)</name>
        <dbReference type="ChEBI" id="CHEBI:18420"/>
    </ligand>
</feature>
<feature type="binding site" evidence="13">
    <location>
        <position position="592"/>
    </location>
    <ligand>
        <name>substrate</name>
    </ligand>
</feature>
<feature type="domain" description="PEP-utilising enzyme mobile" evidence="15">
    <location>
        <begin position="453"/>
        <end position="534"/>
    </location>
</feature>
<accession>A0A9D4TNS4</accession>
<evidence type="ECO:0000256" key="12">
    <source>
        <dbReference type="PIRSR" id="PIRSR000853-1"/>
    </source>
</evidence>
<evidence type="ECO:0000259" key="15">
    <source>
        <dbReference type="Pfam" id="PF00391"/>
    </source>
</evidence>
<dbReference type="EMBL" id="SIDB01000007">
    <property type="protein sequence ID" value="KAI3430449.1"/>
    <property type="molecule type" value="Genomic_DNA"/>
</dbReference>
<name>A0A9D4TNS4_CHLVU</name>
<dbReference type="InterPro" id="IPR036637">
    <property type="entry name" value="Phosphohistidine_dom_sf"/>
</dbReference>
<dbReference type="NCBIfam" id="NF004531">
    <property type="entry name" value="PRK05878.1"/>
    <property type="match status" value="1"/>
</dbReference>